<organism evidence="1 2">
    <name type="scientific">Rhizobium rhizogenes NBRC 13257</name>
    <dbReference type="NCBI Taxonomy" id="1220581"/>
    <lineage>
        <taxon>Bacteria</taxon>
        <taxon>Pseudomonadati</taxon>
        <taxon>Pseudomonadota</taxon>
        <taxon>Alphaproteobacteria</taxon>
        <taxon>Hyphomicrobiales</taxon>
        <taxon>Rhizobiaceae</taxon>
        <taxon>Rhizobium/Agrobacterium group</taxon>
        <taxon>Rhizobium</taxon>
    </lineage>
</organism>
<dbReference type="RefSeq" id="WP_042472268.1">
    <property type="nucleotide sequence ID" value="NZ_BAYX01000006.1"/>
</dbReference>
<name>A0AA87U4D6_RHIRH</name>
<dbReference type="EMBL" id="BAYX01000006">
    <property type="protein sequence ID" value="GAJ93402.1"/>
    <property type="molecule type" value="Genomic_DNA"/>
</dbReference>
<dbReference type="InterPro" id="IPR034756">
    <property type="entry name" value="T2SSM_b"/>
</dbReference>
<protein>
    <submittedName>
        <fullName evidence="1">Type II secretion system protein M</fullName>
    </submittedName>
</protein>
<proteinExistence type="predicted"/>
<evidence type="ECO:0000313" key="2">
    <source>
        <dbReference type="Proteomes" id="UP000026941"/>
    </source>
</evidence>
<dbReference type="Pfam" id="PF10741">
    <property type="entry name" value="T2SSM_b"/>
    <property type="match status" value="1"/>
</dbReference>
<sequence length="201" mass="20924">MTGLLITVMNLPIMAQRIIAISALALGITLTLATAWAAVAIINQQNDEITEARHALARFDQLIALGGTLSKEPATTNASQEFLAGATEPVIQAELQNKLNSLAGTAGATVVSVGGLPTLEKNKVRYVGVRASLQGRLAAIHAILLQLETGKPYIIVPELIVNATSAASGGRLAEPIELSVQLSFFSPLNPAETVALEGAKP</sequence>
<dbReference type="NCBIfam" id="NF040576">
    <property type="entry name" value="T2SS_GspM_XpsM"/>
    <property type="match status" value="1"/>
</dbReference>
<gene>
    <name evidence="1" type="ORF">RRH01S_06_00210</name>
</gene>
<comment type="caution">
    <text evidence="1">The sequence shown here is derived from an EMBL/GenBank/DDBJ whole genome shotgun (WGS) entry which is preliminary data.</text>
</comment>
<dbReference type="Proteomes" id="UP000026941">
    <property type="component" value="Unassembled WGS sequence"/>
</dbReference>
<evidence type="ECO:0000313" key="1">
    <source>
        <dbReference type="EMBL" id="GAJ93402.1"/>
    </source>
</evidence>
<accession>A0AA87U4D6</accession>
<reference evidence="1 2" key="1">
    <citation type="submission" date="2014-05" db="EMBL/GenBank/DDBJ databases">
        <title>Whole genome shotgun sequence of Rhizobium rhizogenes NBRC 13257.</title>
        <authorList>
            <person name="Katano-Makiyama Y."/>
            <person name="Hosoyama A."/>
            <person name="Hashimoto M."/>
            <person name="Hosoyama Y."/>
            <person name="Noguchi M."/>
            <person name="Tsuchikane K."/>
            <person name="Kimura A."/>
            <person name="Ohji S."/>
            <person name="Ichikawa N."/>
            <person name="Yamazoe A."/>
            <person name="Fujita N."/>
        </authorList>
    </citation>
    <scope>NUCLEOTIDE SEQUENCE [LARGE SCALE GENOMIC DNA]</scope>
    <source>
        <strain evidence="1 2">NBRC 13257</strain>
    </source>
</reference>
<dbReference type="AlphaFoldDB" id="A0AA87U4D6"/>